<keyword evidence="2" id="KW-0378">Hydrolase</keyword>
<dbReference type="NCBIfam" id="TIGR00369">
    <property type="entry name" value="unchar_dom_1"/>
    <property type="match status" value="1"/>
</dbReference>
<dbReference type="PANTHER" id="PTHR43240">
    <property type="entry name" value="1,4-DIHYDROXY-2-NAPHTHOYL-COA THIOESTERASE 1"/>
    <property type="match status" value="1"/>
</dbReference>
<organism evidence="4 5">
    <name type="scientific">Oceanobacillus arenosus</name>
    <dbReference type="NCBI Taxonomy" id="1229153"/>
    <lineage>
        <taxon>Bacteria</taxon>
        <taxon>Bacillati</taxon>
        <taxon>Bacillota</taxon>
        <taxon>Bacilli</taxon>
        <taxon>Bacillales</taxon>
        <taxon>Bacillaceae</taxon>
        <taxon>Oceanobacillus</taxon>
    </lineage>
</organism>
<evidence type="ECO:0000313" key="5">
    <source>
        <dbReference type="Proteomes" id="UP000257143"/>
    </source>
</evidence>
<feature type="domain" description="Thioesterase" evidence="3">
    <location>
        <begin position="38"/>
        <end position="115"/>
    </location>
</feature>
<gene>
    <name evidence="4" type="ORF">CWR48_10465</name>
</gene>
<reference evidence="5" key="1">
    <citation type="submission" date="2017-11" db="EMBL/GenBank/DDBJ databases">
        <authorList>
            <person name="Zhu W."/>
        </authorList>
    </citation>
    <scope>NUCLEOTIDE SEQUENCE [LARGE SCALE GENOMIC DNA]</scope>
    <source>
        <strain evidence="5">CAU 1183</strain>
    </source>
</reference>
<sequence length="128" mass="13738">MNLENTLLNSLGIEVVSIDKELVVLTMPVDSRTIQPAGFLHGGASVALAETAASIGAAAYVDLEENHVFGIEINANHVKSKRDGIVTAMATPLHVGKTTMVWEINITDEEDNLICISRCTIGIVPKRK</sequence>
<dbReference type="OrthoDB" id="9798208at2"/>
<dbReference type="CDD" id="cd03443">
    <property type="entry name" value="PaaI_thioesterase"/>
    <property type="match status" value="1"/>
</dbReference>
<dbReference type="Pfam" id="PF03061">
    <property type="entry name" value="4HBT"/>
    <property type="match status" value="1"/>
</dbReference>
<dbReference type="AlphaFoldDB" id="A0A3D8PRW5"/>
<name>A0A3D8PRW5_9BACI</name>
<dbReference type="RefSeq" id="WP_115773194.1">
    <property type="nucleotide sequence ID" value="NZ_PIOC01000016.1"/>
</dbReference>
<dbReference type="InterPro" id="IPR029069">
    <property type="entry name" value="HotDog_dom_sf"/>
</dbReference>
<accession>A0A3D8PRW5</accession>
<dbReference type="Proteomes" id="UP000257143">
    <property type="component" value="Unassembled WGS sequence"/>
</dbReference>
<dbReference type="GO" id="GO:0061522">
    <property type="term" value="F:1,4-dihydroxy-2-naphthoyl-CoA thioesterase activity"/>
    <property type="evidence" value="ECO:0007669"/>
    <property type="project" value="TreeGrafter"/>
</dbReference>
<dbReference type="Gene3D" id="3.10.129.10">
    <property type="entry name" value="Hotdog Thioesterase"/>
    <property type="match status" value="1"/>
</dbReference>
<comment type="similarity">
    <text evidence="1">Belongs to the thioesterase PaaI family.</text>
</comment>
<evidence type="ECO:0000313" key="4">
    <source>
        <dbReference type="EMBL" id="RDW18734.1"/>
    </source>
</evidence>
<dbReference type="InterPro" id="IPR006683">
    <property type="entry name" value="Thioestr_dom"/>
</dbReference>
<comment type="caution">
    <text evidence="4">The sequence shown here is derived from an EMBL/GenBank/DDBJ whole genome shotgun (WGS) entry which is preliminary data.</text>
</comment>
<evidence type="ECO:0000256" key="1">
    <source>
        <dbReference type="ARBA" id="ARBA00008324"/>
    </source>
</evidence>
<dbReference type="SUPFAM" id="SSF54637">
    <property type="entry name" value="Thioesterase/thiol ester dehydrase-isomerase"/>
    <property type="match status" value="1"/>
</dbReference>
<evidence type="ECO:0000256" key="2">
    <source>
        <dbReference type="ARBA" id="ARBA00022801"/>
    </source>
</evidence>
<dbReference type="PANTHER" id="PTHR43240:SF5">
    <property type="entry name" value="1,4-DIHYDROXY-2-NAPHTHOYL-COA THIOESTERASE 1"/>
    <property type="match status" value="1"/>
</dbReference>
<proteinExistence type="inferred from homology"/>
<dbReference type="EMBL" id="PIOC01000016">
    <property type="protein sequence ID" value="RDW18734.1"/>
    <property type="molecule type" value="Genomic_DNA"/>
</dbReference>
<keyword evidence="5" id="KW-1185">Reference proteome</keyword>
<dbReference type="InterPro" id="IPR003736">
    <property type="entry name" value="PAAI_dom"/>
</dbReference>
<protein>
    <submittedName>
        <fullName evidence="4">Esterase</fullName>
    </submittedName>
</protein>
<evidence type="ECO:0000259" key="3">
    <source>
        <dbReference type="Pfam" id="PF03061"/>
    </source>
</evidence>
<dbReference type="GO" id="GO:0005829">
    <property type="term" value="C:cytosol"/>
    <property type="evidence" value="ECO:0007669"/>
    <property type="project" value="TreeGrafter"/>
</dbReference>